<gene>
    <name evidence="2" type="ORF">BCR35DRAFT_306354</name>
</gene>
<reference evidence="2 3" key="1">
    <citation type="submission" date="2016-07" db="EMBL/GenBank/DDBJ databases">
        <title>Pervasive Adenine N6-methylation of Active Genes in Fungi.</title>
        <authorList>
            <consortium name="DOE Joint Genome Institute"/>
            <person name="Mondo S.J."/>
            <person name="Dannebaum R.O."/>
            <person name="Kuo R.C."/>
            <person name="Labutti K."/>
            <person name="Haridas S."/>
            <person name="Kuo A."/>
            <person name="Salamov A."/>
            <person name="Ahrendt S.R."/>
            <person name="Lipzen A."/>
            <person name="Sullivan W."/>
            <person name="Andreopoulos W.B."/>
            <person name="Clum A."/>
            <person name="Lindquist E."/>
            <person name="Daum C."/>
            <person name="Ramamoorthy G.K."/>
            <person name="Gryganskyi A."/>
            <person name="Culley D."/>
            <person name="Magnuson J.K."/>
            <person name="James T.Y."/>
            <person name="O'Malley M.A."/>
            <person name="Stajich J.E."/>
            <person name="Spatafora J.W."/>
            <person name="Visel A."/>
            <person name="Grigoriev I.V."/>
        </authorList>
    </citation>
    <scope>NUCLEOTIDE SEQUENCE [LARGE SCALE GENOMIC DNA]</scope>
    <source>
        <strain evidence="2 3">62-1032</strain>
    </source>
</reference>
<evidence type="ECO:0000313" key="3">
    <source>
        <dbReference type="Proteomes" id="UP000193467"/>
    </source>
</evidence>
<name>A0A1Y2EUX2_9BASI</name>
<feature type="compositionally biased region" description="Low complexity" evidence="1">
    <location>
        <begin position="101"/>
        <end position="110"/>
    </location>
</feature>
<dbReference type="EMBL" id="MCGR01000038">
    <property type="protein sequence ID" value="ORY75368.1"/>
    <property type="molecule type" value="Genomic_DNA"/>
</dbReference>
<feature type="compositionally biased region" description="Low complexity" evidence="1">
    <location>
        <begin position="319"/>
        <end position="328"/>
    </location>
</feature>
<evidence type="ECO:0000256" key="1">
    <source>
        <dbReference type="SAM" id="MobiDB-lite"/>
    </source>
</evidence>
<feature type="region of interest" description="Disordered" evidence="1">
    <location>
        <begin position="253"/>
        <end position="411"/>
    </location>
</feature>
<protein>
    <submittedName>
        <fullName evidence="2">Uncharacterized protein</fullName>
    </submittedName>
</protein>
<dbReference type="Proteomes" id="UP000193467">
    <property type="component" value="Unassembled WGS sequence"/>
</dbReference>
<feature type="region of interest" description="Disordered" evidence="1">
    <location>
        <begin position="213"/>
        <end position="241"/>
    </location>
</feature>
<accession>A0A1Y2EUX2</accession>
<sequence>MPILALPAEHEHEHEDRVKRGLVAMIIGGAVGDPNVSGAGGRAEPVRREKRQEKRWVWDSRIIQDGDTRTDLPPPGSNVNYFSNSDPASTPSGTPPPPSLSDPFPTTTTPGAAIKPARQSPPSPSPSTTTTTPAEEPHTTAKSRKMWNDPSLQGGKKAAHLVGAASPAPKVEPEAQTTSAEGGRSPRVKAAVAVAEQTPAAAAVEEIKVAAPVEEVEEHDPHKFARPSSSSPIPIPTPAAPDVAENQKRYYRGPILQDGVPTEEVPIQGGGAETPTSTPEVPSLTSVEVTGTGTASAEEAVQTQGGESVAEAEAFGQDLLEAIGLAVGEGEGEGEGESSANASEATPAPGVEKRAHHHHHQHARGLTRQGQGHSPRLGLGAAPGAPKMRVKRVYKAREGFEERRRGVKSSE</sequence>
<dbReference type="AlphaFoldDB" id="A0A1Y2EUX2"/>
<proteinExistence type="predicted"/>
<feature type="compositionally biased region" description="Basic and acidic residues" evidence="1">
    <location>
        <begin position="395"/>
        <end position="411"/>
    </location>
</feature>
<feature type="compositionally biased region" description="Basic and acidic residues" evidence="1">
    <location>
        <begin position="44"/>
        <end position="70"/>
    </location>
</feature>
<comment type="caution">
    <text evidence="2">The sequence shown here is derived from an EMBL/GenBank/DDBJ whole genome shotgun (WGS) entry which is preliminary data.</text>
</comment>
<organism evidence="2 3">
    <name type="scientific">Leucosporidium creatinivorum</name>
    <dbReference type="NCBI Taxonomy" id="106004"/>
    <lineage>
        <taxon>Eukaryota</taxon>
        <taxon>Fungi</taxon>
        <taxon>Dikarya</taxon>
        <taxon>Basidiomycota</taxon>
        <taxon>Pucciniomycotina</taxon>
        <taxon>Microbotryomycetes</taxon>
        <taxon>Leucosporidiales</taxon>
        <taxon>Leucosporidium</taxon>
    </lineage>
</organism>
<dbReference type="InParanoid" id="A0A1Y2EUX2"/>
<feature type="region of interest" description="Disordered" evidence="1">
    <location>
        <begin position="30"/>
        <end position="192"/>
    </location>
</feature>
<feature type="compositionally biased region" description="Polar residues" evidence="1">
    <location>
        <begin position="274"/>
        <end position="306"/>
    </location>
</feature>
<feature type="compositionally biased region" description="Basic residues" evidence="1">
    <location>
        <begin position="354"/>
        <end position="365"/>
    </location>
</feature>
<evidence type="ECO:0000313" key="2">
    <source>
        <dbReference type="EMBL" id="ORY75368.1"/>
    </source>
</evidence>
<keyword evidence="3" id="KW-1185">Reference proteome</keyword>